<dbReference type="InterPro" id="IPR035522">
    <property type="entry name" value="Sho1_SH3"/>
</dbReference>
<feature type="transmembrane region" description="Helical" evidence="12">
    <location>
        <begin position="149"/>
        <end position="168"/>
    </location>
</feature>
<keyword evidence="4 10" id="KW-0728">SH3 domain</keyword>
<evidence type="ECO:0000256" key="7">
    <source>
        <dbReference type="ARBA" id="ARBA00022989"/>
    </source>
</evidence>
<feature type="transmembrane region" description="Helical" evidence="12">
    <location>
        <begin position="90"/>
        <end position="111"/>
    </location>
</feature>
<evidence type="ECO:0000313" key="15">
    <source>
        <dbReference type="Proteomes" id="UP001175353"/>
    </source>
</evidence>
<proteinExistence type="inferred from homology"/>
<comment type="caution">
    <text evidence="14">The sequence shown here is derived from an EMBL/GenBank/DDBJ whole genome shotgun (WGS) entry which is preliminary data.</text>
</comment>
<dbReference type="GO" id="GO:0005886">
    <property type="term" value="C:plasma membrane"/>
    <property type="evidence" value="ECO:0007669"/>
    <property type="project" value="UniProtKB-SubCell"/>
</dbReference>
<dbReference type="PANTHER" id="PTHR15735">
    <property type="entry name" value="FCH AND DOUBLE SH3 DOMAINS PROTEIN"/>
    <property type="match status" value="1"/>
</dbReference>
<evidence type="ECO:0000256" key="11">
    <source>
        <dbReference type="SAM" id="MobiDB-lite"/>
    </source>
</evidence>
<evidence type="ECO:0000256" key="9">
    <source>
        <dbReference type="ARBA" id="ARBA00023136"/>
    </source>
</evidence>
<dbReference type="SUPFAM" id="SSF50044">
    <property type="entry name" value="SH3-domain"/>
    <property type="match status" value="1"/>
</dbReference>
<comment type="subcellular location">
    <subcellularLocation>
        <location evidence="1">Cell membrane</location>
        <topology evidence="1">Multi-pass membrane protein</topology>
    </subcellularLocation>
</comment>
<dbReference type="EMBL" id="JAUJLE010000029">
    <property type="protein sequence ID" value="KAK1003092.1"/>
    <property type="molecule type" value="Genomic_DNA"/>
</dbReference>
<comment type="similarity">
    <text evidence="2">Belongs to the SHO1 family.</text>
</comment>
<feature type="compositionally biased region" description="Low complexity" evidence="11">
    <location>
        <begin position="252"/>
        <end position="270"/>
    </location>
</feature>
<evidence type="ECO:0000256" key="5">
    <source>
        <dbReference type="ARBA" id="ARBA00022475"/>
    </source>
</evidence>
<evidence type="ECO:0000313" key="14">
    <source>
        <dbReference type="EMBL" id="KAK1003092.1"/>
    </source>
</evidence>
<dbReference type="Proteomes" id="UP001175353">
    <property type="component" value="Unassembled WGS sequence"/>
</dbReference>
<feature type="region of interest" description="Disordered" evidence="11">
    <location>
        <begin position="186"/>
        <end position="216"/>
    </location>
</feature>
<dbReference type="GO" id="GO:0007232">
    <property type="term" value="P:osmosensory signaling pathway via Sho1 osmosensor"/>
    <property type="evidence" value="ECO:0007669"/>
    <property type="project" value="UniProtKB-ARBA"/>
</dbReference>
<dbReference type="InterPro" id="IPR036028">
    <property type="entry name" value="SH3-like_dom_sf"/>
</dbReference>
<evidence type="ECO:0000256" key="12">
    <source>
        <dbReference type="SAM" id="Phobius"/>
    </source>
</evidence>
<protein>
    <submittedName>
        <fullName evidence="14">Transmembrane osmosensor</fullName>
    </submittedName>
</protein>
<evidence type="ECO:0000256" key="3">
    <source>
        <dbReference type="ARBA" id="ARBA00011175"/>
    </source>
</evidence>
<keyword evidence="7 12" id="KW-1133">Transmembrane helix</keyword>
<evidence type="ECO:0000256" key="6">
    <source>
        <dbReference type="ARBA" id="ARBA00022692"/>
    </source>
</evidence>
<name>A0AAN6KUN2_9PEZI</name>
<evidence type="ECO:0000256" key="2">
    <source>
        <dbReference type="ARBA" id="ARBA00009739"/>
    </source>
</evidence>
<dbReference type="PANTHER" id="PTHR15735:SF20">
    <property type="entry name" value="HIGH OSMOLARITY SIGNALING PROTEIN SHO1"/>
    <property type="match status" value="1"/>
</dbReference>
<evidence type="ECO:0000259" key="13">
    <source>
        <dbReference type="PROSITE" id="PS50002"/>
    </source>
</evidence>
<reference evidence="14" key="1">
    <citation type="submission" date="2023-06" db="EMBL/GenBank/DDBJ databases">
        <title>Black Yeasts Isolated from many extreme environments.</title>
        <authorList>
            <person name="Coleine C."/>
            <person name="Stajich J.E."/>
            <person name="Selbmann L."/>
        </authorList>
    </citation>
    <scope>NUCLEOTIDE SEQUENCE</scope>
    <source>
        <strain evidence="14">CCFEE 5200</strain>
    </source>
</reference>
<dbReference type="Pfam" id="PF00018">
    <property type="entry name" value="SH3_1"/>
    <property type="match status" value="1"/>
</dbReference>
<dbReference type="PROSITE" id="PS50002">
    <property type="entry name" value="SH3"/>
    <property type="match status" value="1"/>
</dbReference>
<keyword evidence="8" id="KW-0346">Stress response</keyword>
<keyword evidence="9 12" id="KW-0472">Membrane</keyword>
<evidence type="ECO:0000256" key="10">
    <source>
        <dbReference type="PROSITE-ProRule" id="PRU00192"/>
    </source>
</evidence>
<gene>
    <name evidence="14" type="primary">SHO1_1</name>
    <name evidence="14" type="ORF">LTR91_004883</name>
</gene>
<feature type="domain" description="SH3" evidence="13">
    <location>
        <begin position="299"/>
        <end position="358"/>
    </location>
</feature>
<evidence type="ECO:0000256" key="1">
    <source>
        <dbReference type="ARBA" id="ARBA00004651"/>
    </source>
</evidence>
<feature type="region of interest" description="Disordered" evidence="11">
    <location>
        <begin position="235"/>
        <end position="270"/>
    </location>
</feature>
<keyword evidence="15" id="KW-1185">Reference proteome</keyword>
<feature type="compositionally biased region" description="Polar residues" evidence="11">
    <location>
        <begin position="197"/>
        <end position="216"/>
    </location>
</feature>
<dbReference type="FunFam" id="2.30.30.40:FF:000213">
    <property type="entry name" value="High osmolarity signaling protein SHO1"/>
    <property type="match status" value="1"/>
</dbReference>
<dbReference type="Gene3D" id="2.30.30.40">
    <property type="entry name" value="SH3 Domains"/>
    <property type="match status" value="1"/>
</dbReference>
<sequence length="358" mass="38705">MPSFGSKESPSLKKMDYNNNNNARYGGGSKFSMGHIVGDPFSLATIGIALVSRQVSRSVHEEALTVSQAGWLIAFVSSIIADVGGEYPNYSWWALAYMFCVIIGIIVATGFDAIHTYHVAIVGFLAAGMVFTTSSVNSLIYWSNGSKEAAAAGFILMSMVSIVWIFHFGSQPSASHRQTLDSFALHKDRAPSRNSRHMTQSYARPETTHSANLPPQMYNANQLAGFETSSPVTGYPGGALGANKRESAPNGAAFPHPAQQHPLPHQPMQQQSLAPILPTTSQSATAPSQQESAVSAPAEYPYRAKAIYSYEANPDDANEISFSKHEILEVSDVSGRWWQAKKENGETGIAPSNYLILL</sequence>
<keyword evidence="5" id="KW-1003">Cell membrane</keyword>
<feature type="transmembrane region" description="Helical" evidence="12">
    <location>
        <begin position="63"/>
        <end position="84"/>
    </location>
</feature>
<dbReference type="CDD" id="cd11855">
    <property type="entry name" value="SH3_Sho1p"/>
    <property type="match status" value="1"/>
</dbReference>
<evidence type="ECO:0000256" key="8">
    <source>
        <dbReference type="ARBA" id="ARBA00023016"/>
    </source>
</evidence>
<dbReference type="GO" id="GO:0030833">
    <property type="term" value="P:regulation of actin filament polymerization"/>
    <property type="evidence" value="ECO:0007669"/>
    <property type="project" value="TreeGrafter"/>
</dbReference>
<dbReference type="PRINTS" id="PR00452">
    <property type="entry name" value="SH3DOMAIN"/>
</dbReference>
<comment type="subunit">
    <text evidence="3">Forms homooligomers.</text>
</comment>
<dbReference type="AlphaFoldDB" id="A0AAN6KUN2"/>
<keyword evidence="6 12" id="KW-0812">Transmembrane</keyword>
<dbReference type="SMART" id="SM00326">
    <property type="entry name" value="SH3"/>
    <property type="match status" value="1"/>
</dbReference>
<dbReference type="InterPro" id="IPR001452">
    <property type="entry name" value="SH3_domain"/>
</dbReference>
<accession>A0AAN6KUN2</accession>
<evidence type="ECO:0000256" key="4">
    <source>
        <dbReference type="ARBA" id="ARBA00022443"/>
    </source>
</evidence>
<feature type="transmembrane region" description="Helical" evidence="12">
    <location>
        <begin position="31"/>
        <end position="51"/>
    </location>
</feature>
<feature type="transmembrane region" description="Helical" evidence="12">
    <location>
        <begin position="118"/>
        <end position="143"/>
    </location>
</feature>
<organism evidence="14 15">
    <name type="scientific">Friedmanniomyces endolithicus</name>
    <dbReference type="NCBI Taxonomy" id="329885"/>
    <lineage>
        <taxon>Eukaryota</taxon>
        <taxon>Fungi</taxon>
        <taxon>Dikarya</taxon>
        <taxon>Ascomycota</taxon>
        <taxon>Pezizomycotina</taxon>
        <taxon>Dothideomycetes</taxon>
        <taxon>Dothideomycetidae</taxon>
        <taxon>Mycosphaerellales</taxon>
        <taxon>Teratosphaeriaceae</taxon>
        <taxon>Friedmanniomyces</taxon>
    </lineage>
</organism>